<evidence type="ECO:0000256" key="1">
    <source>
        <dbReference type="ARBA" id="ARBA00005495"/>
    </source>
</evidence>
<dbReference type="PANTHER" id="PTHR33337">
    <property type="entry name" value="GFA DOMAIN-CONTAINING PROTEIN"/>
    <property type="match status" value="1"/>
</dbReference>
<dbReference type="STRING" id="639004.SAMN04488239_1115"/>
<dbReference type="GO" id="GO:0016846">
    <property type="term" value="F:carbon-sulfur lyase activity"/>
    <property type="evidence" value="ECO:0007669"/>
    <property type="project" value="InterPro"/>
</dbReference>
<dbReference type="Gene3D" id="3.90.1590.10">
    <property type="entry name" value="glutathione-dependent formaldehyde- activating enzyme (gfa)"/>
    <property type="match status" value="1"/>
</dbReference>
<evidence type="ECO:0000256" key="4">
    <source>
        <dbReference type="ARBA" id="ARBA00023239"/>
    </source>
</evidence>
<dbReference type="InterPro" id="IPR006913">
    <property type="entry name" value="CENP-V/GFA"/>
</dbReference>
<dbReference type="AlphaFoldDB" id="A0A1G6Y0U9"/>
<dbReference type="RefSeq" id="WP_093033334.1">
    <property type="nucleotide sequence ID" value="NZ_FMZV01000011.1"/>
</dbReference>
<evidence type="ECO:0000259" key="5">
    <source>
        <dbReference type="PROSITE" id="PS51891"/>
    </source>
</evidence>
<dbReference type="Proteomes" id="UP000199628">
    <property type="component" value="Unassembled WGS sequence"/>
</dbReference>
<dbReference type="SUPFAM" id="SSF51316">
    <property type="entry name" value="Mss4-like"/>
    <property type="match status" value="1"/>
</dbReference>
<dbReference type="GO" id="GO:0046872">
    <property type="term" value="F:metal ion binding"/>
    <property type="evidence" value="ECO:0007669"/>
    <property type="project" value="UniProtKB-KW"/>
</dbReference>
<name>A0A1G6Y0U9_9RHOB</name>
<dbReference type="InterPro" id="IPR011057">
    <property type="entry name" value="Mss4-like_sf"/>
</dbReference>
<reference evidence="7" key="1">
    <citation type="submission" date="2016-10" db="EMBL/GenBank/DDBJ databases">
        <authorList>
            <person name="Varghese N."/>
            <person name="Submissions S."/>
        </authorList>
    </citation>
    <scope>NUCLEOTIDE SEQUENCE [LARGE SCALE GENOMIC DNA]</scope>
    <source>
        <strain evidence="7">CGMCC 1.9108</strain>
    </source>
</reference>
<keyword evidence="3" id="KW-0862">Zinc</keyword>
<evidence type="ECO:0000313" key="7">
    <source>
        <dbReference type="Proteomes" id="UP000199628"/>
    </source>
</evidence>
<keyword evidence="7" id="KW-1185">Reference proteome</keyword>
<gene>
    <name evidence="6" type="ORF">SAMN04488239_1115</name>
</gene>
<comment type="similarity">
    <text evidence="1">Belongs to the Gfa family.</text>
</comment>
<dbReference type="PROSITE" id="PS51891">
    <property type="entry name" value="CENP_V_GFA"/>
    <property type="match status" value="1"/>
</dbReference>
<dbReference type="OrthoDB" id="9807246at2"/>
<evidence type="ECO:0000256" key="2">
    <source>
        <dbReference type="ARBA" id="ARBA00022723"/>
    </source>
</evidence>
<evidence type="ECO:0000313" key="6">
    <source>
        <dbReference type="EMBL" id="SDD84039.1"/>
    </source>
</evidence>
<dbReference type="Pfam" id="PF04828">
    <property type="entry name" value="GFA"/>
    <property type="match status" value="1"/>
</dbReference>
<dbReference type="EMBL" id="FMZV01000011">
    <property type="protein sequence ID" value="SDD84039.1"/>
    <property type="molecule type" value="Genomic_DNA"/>
</dbReference>
<keyword evidence="2" id="KW-0479">Metal-binding</keyword>
<keyword evidence="4" id="KW-0456">Lyase</keyword>
<evidence type="ECO:0000256" key="3">
    <source>
        <dbReference type="ARBA" id="ARBA00022833"/>
    </source>
</evidence>
<proteinExistence type="inferred from homology"/>
<organism evidence="6 7">
    <name type="scientific">Ruegeria marina</name>
    <dbReference type="NCBI Taxonomy" id="639004"/>
    <lineage>
        <taxon>Bacteria</taxon>
        <taxon>Pseudomonadati</taxon>
        <taxon>Pseudomonadota</taxon>
        <taxon>Alphaproteobacteria</taxon>
        <taxon>Rhodobacterales</taxon>
        <taxon>Roseobacteraceae</taxon>
        <taxon>Ruegeria</taxon>
    </lineage>
</organism>
<dbReference type="PANTHER" id="PTHR33337:SF40">
    <property type="entry name" value="CENP-V_GFA DOMAIN-CONTAINING PROTEIN-RELATED"/>
    <property type="match status" value="1"/>
</dbReference>
<sequence>MAVTAPVHEGGCRCGSVRYRMVGHHTYSGICHCDDCRRATGGAYVPWFGSDPKNFSVTEGTISEYESSPGIWRGFCGTCGSPLTFRGEGWNDVAITIASLDDPNSITPESNVYLKERLHWVRFNEDMRNYDGFPD</sequence>
<protein>
    <submittedName>
        <fullName evidence="6">Uncharacterized conserved protein</fullName>
    </submittedName>
</protein>
<accession>A0A1G6Y0U9</accession>
<feature type="domain" description="CENP-V/GFA" evidence="5">
    <location>
        <begin position="8"/>
        <end position="131"/>
    </location>
</feature>